<proteinExistence type="predicted"/>
<organism evidence="2 3">
    <name type="scientific">Stylonychia lemnae</name>
    <name type="common">Ciliate</name>
    <dbReference type="NCBI Taxonomy" id="5949"/>
    <lineage>
        <taxon>Eukaryota</taxon>
        <taxon>Sar</taxon>
        <taxon>Alveolata</taxon>
        <taxon>Ciliophora</taxon>
        <taxon>Intramacronucleata</taxon>
        <taxon>Spirotrichea</taxon>
        <taxon>Stichotrichia</taxon>
        <taxon>Sporadotrichida</taxon>
        <taxon>Oxytrichidae</taxon>
        <taxon>Stylonychinae</taxon>
        <taxon>Stylonychia</taxon>
    </lineage>
</organism>
<feature type="coiled-coil region" evidence="1">
    <location>
        <begin position="184"/>
        <end position="211"/>
    </location>
</feature>
<evidence type="ECO:0000256" key="1">
    <source>
        <dbReference type="SAM" id="Coils"/>
    </source>
</evidence>
<gene>
    <name evidence="2" type="primary">Contig6575.g7040</name>
    <name evidence="2" type="ORF">STYLEM_16146</name>
</gene>
<evidence type="ECO:0000313" key="3">
    <source>
        <dbReference type="Proteomes" id="UP000039865"/>
    </source>
</evidence>
<dbReference type="EMBL" id="CCKQ01015237">
    <property type="protein sequence ID" value="CDW87044.1"/>
    <property type="molecule type" value="Genomic_DNA"/>
</dbReference>
<protein>
    <submittedName>
        <fullName evidence="2">Uncharacterized protein</fullName>
    </submittedName>
</protein>
<accession>A0A078AXZ7</accession>
<reference evidence="2 3" key="1">
    <citation type="submission" date="2014-06" db="EMBL/GenBank/DDBJ databases">
        <authorList>
            <person name="Swart Estienne"/>
        </authorList>
    </citation>
    <scope>NUCLEOTIDE SEQUENCE [LARGE SCALE GENOMIC DNA]</scope>
    <source>
        <strain evidence="2 3">130c</strain>
    </source>
</reference>
<keyword evidence="3" id="KW-1185">Reference proteome</keyword>
<dbReference type="InParanoid" id="A0A078AXZ7"/>
<evidence type="ECO:0000313" key="2">
    <source>
        <dbReference type="EMBL" id="CDW87044.1"/>
    </source>
</evidence>
<sequence length="372" mass="44950">MLIKEEELVEKDLRFIQTLPNLQKIQSTNSLNNYLREQSIKKEFLGDGLEKRSLTFSKLQDKSLINDFVLEIKKAKSNHQTFQDLRENIQKVNEIPEPNLLQQINLFQEQNLEEFEVYNEYMTVQQALIELNIRCQMQRMETLILKIQEDKNMNADLKQFILQKYINDIDKKLNYFIFNSRNLKHYLQQQESQIKNQIEDLNNQHDNTEEIQQKFDSIRHFEKHQEKCRIELVKLKQSVQTLFNFNELNVDNVEAIRQVRNSIQQVKNCQHQIRNFYQVNPEDSRIQLFNEMNQVHQKLIQSGKLDELQIQLLQVKNDRLKIQNQFVDIEKLYTNQLNKVEILRDQNMIMRQEIRRIRNLEEGEEDKIKENT</sequence>
<name>A0A078AXZ7_STYLE</name>
<dbReference type="AlphaFoldDB" id="A0A078AXZ7"/>
<dbReference type="Proteomes" id="UP000039865">
    <property type="component" value="Unassembled WGS sequence"/>
</dbReference>
<feature type="coiled-coil region" evidence="1">
    <location>
        <begin position="305"/>
        <end position="360"/>
    </location>
</feature>
<keyword evidence="1" id="KW-0175">Coiled coil</keyword>